<dbReference type="RefSeq" id="WP_056009934.1">
    <property type="nucleotide sequence ID" value="NZ_SDPO01000001.1"/>
</dbReference>
<accession>A0A4Q2JWV2</accession>
<proteinExistence type="predicted"/>
<dbReference type="Pfam" id="PF18986">
    <property type="entry name" value="DUF5719"/>
    <property type="match status" value="1"/>
</dbReference>
<name>A0A4Q2JWV2_9MICO</name>
<protein>
    <recommendedName>
        <fullName evidence="3">Large extracellular alpha-helical protein</fullName>
    </recommendedName>
</protein>
<dbReference type="InterPro" id="IPR043777">
    <property type="entry name" value="DUF5719"/>
</dbReference>
<dbReference type="OrthoDB" id="3264966at2"/>
<evidence type="ECO:0008006" key="3">
    <source>
        <dbReference type="Google" id="ProtNLM"/>
    </source>
</evidence>
<organism evidence="1 2">
    <name type="scientific">Agromyces fucosus</name>
    <dbReference type="NCBI Taxonomy" id="41985"/>
    <lineage>
        <taxon>Bacteria</taxon>
        <taxon>Bacillati</taxon>
        <taxon>Actinomycetota</taxon>
        <taxon>Actinomycetes</taxon>
        <taxon>Micrococcales</taxon>
        <taxon>Microbacteriaceae</taxon>
        <taxon>Agromyces</taxon>
    </lineage>
</organism>
<reference evidence="1 2" key="1">
    <citation type="submission" date="2019-01" db="EMBL/GenBank/DDBJ databases">
        <authorList>
            <person name="Li J."/>
        </authorList>
    </citation>
    <scope>NUCLEOTIDE SEQUENCE [LARGE SCALE GENOMIC DNA]</scope>
    <source>
        <strain evidence="1 2">CCUG 35506</strain>
    </source>
</reference>
<sequence>MRAERARTLARIGGRAAGLLVAAALAVAVLGAAALVPWPEHRVTPPSLVVQPAESRQQRVCPGPLLTLADDAAAATTASSIGGADATLGAEPDDAEIAETPLDAPGNPQADRDGTPVVIEVEPGTVDAGMIAGAQSQSADTETIAGFAATACTEATAESWLVAGATTLGRTSLVMLANPTDVAATVDVRVTGETGAVEAGSALGIIVPGGSQRVVSLAGLAPNLASPIVHVTSTGGTIAAALEQSAVDGLAPAGVELTGPAAMPASTQIIPGFVVAESGGIDPADDHAEGDAFPAVRLLATGDEPVDVTIGLVPEAGSTSGSTIEATLQPGRATDVPLGVLDAGAYTVRIEADGPVLAAARASVTAPGDAQQPGSADAAAAGDFAWTVSTSPLLEDAVVAVPDGPSPVLHLANEGEDEAEVQVTIDGETRAVAIDAGSAASVEVDAGSMVTLAGVSGVHASVSFGDEGELASFGVQPPGPLDAPIRVFPR</sequence>
<dbReference type="EMBL" id="SDPO01000001">
    <property type="protein sequence ID" value="RXZ51000.1"/>
    <property type="molecule type" value="Genomic_DNA"/>
</dbReference>
<dbReference type="AlphaFoldDB" id="A0A4Q2JWV2"/>
<dbReference type="Proteomes" id="UP000292935">
    <property type="component" value="Unassembled WGS sequence"/>
</dbReference>
<gene>
    <name evidence="1" type="ORF">ESP57_04230</name>
</gene>
<comment type="caution">
    <text evidence="1">The sequence shown here is derived from an EMBL/GenBank/DDBJ whole genome shotgun (WGS) entry which is preliminary data.</text>
</comment>
<evidence type="ECO:0000313" key="2">
    <source>
        <dbReference type="Proteomes" id="UP000292935"/>
    </source>
</evidence>
<keyword evidence="2" id="KW-1185">Reference proteome</keyword>
<evidence type="ECO:0000313" key="1">
    <source>
        <dbReference type="EMBL" id="RXZ51000.1"/>
    </source>
</evidence>